<name>A0A7H8NIX9_9ACTN</name>
<evidence type="ECO:0000256" key="2">
    <source>
        <dbReference type="SAM" id="SignalP"/>
    </source>
</evidence>
<evidence type="ECO:0000313" key="4">
    <source>
        <dbReference type="Proteomes" id="UP000509303"/>
    </source>
</evidence>
<feature type="region of interest" description="Disordered" evidence="1">
    <location>
        <begin position="184"/>
        <end position="223"/>
    </location>
</feature>
<gene>
    <name evidence="3" type="ORF">HUT08_09935</name>
</gene>
<dbReference type="AlphaFoldDB" id="A0A7H8NIX9"/>
<feature type="region of interest" description="Disordered" evidence="1">
    <location>
        <begin position="56"/>
        <end position="75"/>
    </location>
</feature>
<sequence>MWALGGAVVASAVWAGVTFATGGFEGDPEPELGSYAYTGNLCGYTDYAPIKKAGFSKEESTGEKKNPLASGTEHEALDTMQCNTDLEAENTSSSDYASTWLSTSALLHRETDPEPEFEAQYRAYENQRGTTYTYKVAPVPNLGDEAYVVTQVEKDGEDDGSYVILGVRDGWMTYQLSWSNYISSSSSVTPPDSKKVTEMLSESAKSTMEHWQKQEPLPQDESE</sequence>
<organism evidence="3 4">
    <name type="scientific">Streptomyces buecherae</name>
    <dbReference type="NCBI Taxonomy" id="2763006"/>
    <lineage>
        <taxon>Bacteria</taxon>
        <taxon>Bacillati</taxon>
        <taxon>Actinomycetota</taxon>
        <taxon>Actinomycetes</taxon>
        <taxon>Kitasatosporales</taxon>
        <taxon>Streptomycetaceae</taxon>
        <taxon>Streptomyces</taxon>
    </lineage>
</organism>
<evidence type="ECO:0000313" key="3">
    <source>
        <dbReference type="EMBL" id="QKW54390.1"/>
    </source>
</evidence>
<feature type="signal peptide" evidence="2">
    <location>
        <begin position="1"/>
        <end position="20"/>
    </location>
</feature>
<protein>
    <recommendedName>
        <fullName evidence="5">DUF3558 domain-containing protein</fullName>
    </recommendedName>
</protein>
<reference evidence="3 4" key="1">
    <citation type="submission" date="2020-06" db="EMBL/GenBank/DDBJ databases">
        <title>Genome mining for natural products.</title>
        <authorList>
            <person name="Zhang B."/>
            <person name="Shi J."/>
            <person name="Ge H."/>
        </authorList>
    </citation>
    <scope>NUCLEOTIDE SEQUENCE [LARGE SCALE GENOMIC DNA]</scope>
    <source>
        <strain evidence="3 4">NA00687</strain>
    </source>
</reference>
<dbReference type="EMBL" id="CP054929">
    <property type="protein sequence ID" value="QKW54390.1"/>
    <property type="molecule type" value="Genomic_DNA"/>
</dbReference>
<evidence type="ECO:0000256" key="1">
    <source>
        <dbReference type="SAM" id="MobiDB-lite"/>
    </source>
</evidence>
<feature type="chain" id="PRO_5038648344" description="DUF3558 domain-containing protein" evidence="2">
    <location>
        <begin position="21"/>
        <end position="223"/>
    </location>
</feature>
<keyword evidence="4" id="KW-1185">Reference proteome</keyword>
<keyword evidence="2" id="KW-0732">Signal</keyword>
<evidence type="ECO:0008006" key="5">
    <source>
        <dbReference type="Google" id="ProtNLM"/>
    </source>
</evidence>
<dbReference type="Proteomes" id="UP000509303">
    <property type="component" value="Chromosome"/>
</dbReference>
<proteinExistence type="predicted"/>
<accession>A0A7H8NIX9</accession>